<evidence type="ECO:0000313" key="9">
    <source>
        <dbReference type="EMBL" id="ANY70683.1"/>
    </source>
</evidence>
<evidence type="ECO:0000256" key="7">
    <source>
        <dbReference type="RuleBase" id="RU003942"/>
    </source>
</evidence>
<feature type="transmembrane region" description="Helical" evidence="8">
    <location>
        <begin position="60"/>
        <end position="79"/>
    </location>
</feature>
<feature type="transmembrane region" description="Helical" evidence="8">
    <location>
        <begin position="5"/>
        <end position="24"/>
    </location>
</feature>
<evidence type="ECO:0000256" key="4">
    <source>
        <dbReference type="ARBA" id="ARBA00022692"/>
    </source>
</evidence>
<dbReference type="EMBL" id="CP016808">
    <property type="protein sequence ID" value="ANY70683.1"/>
    <property type="molecule type" value="Genomic_DNA"/>
</dbReference>
<dbReference type="InterPro" id="IPR045324">
    <property type="entry name" value="Small_multidrug_res"/>
</dbReference>
<dbReference type="Pfam" id="PF00893">
    <property type="entry name" value="Multi_Drug_Res"/>
    <property type="match status" value="1"/>
</dbReference>
<dbReference type="PANTHER" id="PTHR30561">
    <property type="entry name" value="SMR FAMILY PROTON-DEPENDENT DRUG EFFLUX TRANSPORTER SUGE"/>
    <property type="match status" value="1"/>
</dbReference>
<keyword evidence="2" id="KW-0813">Transport</keyword>
<comment type="subcellular location">
    <subcellularLocation>
        <location evidence="1 7">Cell membrane</location>
        <topology evidence="1 7">Multi-pass membrane protein</topology>
    </subcellularLocation>
</comment>
<reference evidence="9" key="1">
    <citation type="submission" date="2016-08" db="EMBL/GenBank/DDBJ databases">
        <title>Complete Genome Seqeunce of Paenibacillus sp. BIHB 4019 from tea rhizoplane.</title>
        <authorList>
            <person name="Thakur R."/>
            <person name="Swarnkar M.K."/>
            <person name="Gulati A."/>
        </authorList>
    </citation>
    <scope>NUCLEOTIDE SEQUENCE [LARGE SCALE GENOMIC DNA]</scope>
    <source>
        <strain evidence="9">BIHB4019</strain>
    </source>
</reference>
<dbReference type="AlphaFoldDB" id="A0A1B2DSJ1"/>
<comment type="similarity">
    <text evidence="7">Belongs to the drug/metabolite transporter (DMT) superfamily. Small multidrug resistance (SMR) (TC 2.A.7.1) family.</text>
</comment>
<evidence type="ECO:0000256" key="2">
    <source>
        <dbReference type="ARBA" id="ARBA00022448"/>
    </source>
</evidence>
<keyword evidence="6 8" id="KW-0472">Membrane</keyword>
<evidence type="ECO:0000256" key="8">
    <source>
        <dbReference type="SAM" id="Phobius"/>
    </source>
</evidence>
<keyword evidence="3" id="KW-1003">Cell membrane</keyword>
<feature type="transmembrane region" description="Helical" evidence="8">
    <location>
        <begin position="30"/>
        <end position="48"/>
    </location>
</feature>
<keyword evidence="5 8" id="KW-1133">Transmembrane helix</keyword>
<name>A0A1B2DSJ1_9BACL</name>
<organism evidence="9">
    <name type="scientific">Paenibacillus sp. BIHB 4019</name>
    <dbReference type="NCBI Taxonomy" id="1870819"/>
    <lineage>
        <taxon>Bacteria</taxon>
        <taxon>Bacillati</taxon>
        <taxon>Bacillota</taxon>
        <taxon>Bacilli</taxon>
        <taxon>Bacillales</taxon>
        <taxon>Paenibacillaceae</taxon>
        <taxon>Paenibacillus</taxon>
    </lineage>
</organism>
<evidence type="ECO:0000256" key="3">
    <source>
        <dbReference type="ARBA" id="ARBA00022475"/>
    </source>
</evidence>
<evidence type="ECO:0000256" key="6">
    <source>
        <dbReference type="ARBA" id="ARBA00023136"/>
    </source>
</evidence>
<evidence type="ECO:0000256" key="5">
    <source>
        <dbReference type="ARBA" id="ARBA00022989"/>
    </source>
</evidence>
<evidence type="ECO:0000256" key="1">
    <source>
        <dbReference type="ARBA" id="ARBA00004651"/>
    </source>
</evidence>
<gene>
    <name evidence="9" type="ORF">BBD42_10705</name>
</gene>
<dbReference type="PANTHER" id="PTHR30561:SF7">
    <property type="entry name" value="GUANIDINIUM EFFLUX SYSTEM SUBUNIT GDNC-RELATED"/>
    <property type="match status" value="1"/>
</dbReference>
<accession>A0A1B2DSJ1</accession>
<feature type="transmembrane region" description="Helical" evidence="8">
    <location>
        <begin position="85"/>
        <end position="104"/>
    </location>
</feature>
<proteinExistence type="inferred from homology"/>
<keyword evidence="4 7" id="KW-0812">Transmembrane</keyword>
<sequence length="135" mass="14397">MKAWLYVIFGGIFEVFWTFGLKYSKGFTDPLVSVITVILIIISFVLFARSMQLLEIGTAYAVFTGIGTAGTVVFGILVLGESADIKRLLLVGTLIIGIIGLKLVSSEKPKEEQAADAGIEQSAQAAQVVQGRGGK</sequence>
<dbReference type="Gene3D" id="1.10.3730.20">
    <property type="match status" value="1"/>
</dbReference>
<dbReference type="SUPFAM" id="SSF103481">
    <property type="entry name" value="Multidrug resistance efflux transporter EmrE"/>
    <property type="match status" value="1"/>
</dbReference>
<protein>
    <submittedName>
        <fullName evidence="9">Ligand-binding protein SH3</fullName>
    </submittedName>
</protein>
<dbReference type="InterPro" id="IPR037185">
    <property type="entry name" value="EmrE-like"/>
</dbReference>
<dbReference type="InterPro" id="IPR000390">
    <property type="entry name" value="Small_drug/metabolite_transptr"/>
</dbReference>
<dbReference type="GO" id="GO:0022857">
    <property type="term" value="F:transmembrane transporter activity"/>
    <property type="evidence" value="ECO:0007669"/>
    <property type="project" value="InterPro"/>
</dbReference>
<dbReference type="FunFam" id="1.10.3730.20:FF:000001">
    <property type="entry name" value="Quaternary ammonium compound resistance transporter SugE"/>
    <property type="match status" value="1"/>
</dbReference>
<dbReference type="GO" id="GO:0005886">
    <property type="term" value="C:plasma membrane"/>
    <property type="evidence" value="ECO:0007669"/>
    <property type="project" value="UniProtKB-SubCell"/>
</dbReference>